<sequence>MAVFLWRFRFRVAPQIVGIDEGFGLRQSCCCHKVKGKTTKAQNGK</sequence>
<accession>C9YFF6</accession>
<proteinExistence type="predicted"/>
<evidence type="ECO:0000313" key="1">
    <source>
        <dbReference type="EMBL" id="CBA32632.1"/>
    </source>
</evidence>
<organism evidence="1">
    <name type="scientific">Curvibacter symbiont subsp. Hydra magnipapillata</name>
    <dbReference type="NCBI Taxonomy" id="667019"/>
    <lineage>
        <taxon>Bacteria</taxon>
        <taxon>Pseudomonadati</taxon>
        <taxon>Pseudomonadota</taxon>
        <taxon>Betaproteobacteria</taxon>
        <taxon>Burkholderiales</taxon>
        <taxon>Comamonadaceae</taxon>
        <taxon>Curvibacter</taxon>
    </lineage>
</organism>
<protein>
    <submittedName>
        <fullName evidence="1">Uncharacterized protein</fullName>
    </submittedName>
</protein>
<name>C9YFF6_CURXX</name>
<dbReference type="AlphaFoldDB" id="C9YFF6"/>
<gene>
    <name evidence="1" type="ORF">Csp_D33120</name>
</gene>
<dbReference type="EMBL" id="FN543107">
    <property type="protein sequence ID" value="CBA32632.1"/>
    <property type="molecule type" value="Genomic_DNA"/>
</dbReference>
<reference evidence="1" key="1">
    <citation type="journal article" date="2010" name="Nature">
        <title>The Dynamic genome of Hydra.</title>
        <authorList>
            <person name="Chapman J.A."/>
            <person name="Kirkness E.F."/>
            <person name="Simakov O."/>
            <person name="Hampson S.E."/>
            <person name="Mitros T."/>
            <person name="Weinmaier T."/>
            <person name="Rattei T."/>
            <person name="Balasubramanian P.G."/>
            <person name="Borman J."/>
            <person name="Busam D."/>
            <person name="Disbennett K."/>
            <person name="Pfannkoch C."/>
            <person name="Sumin N."/>
            <person name="Sutton G."/>
            <person name="Viswanathan L."/>
            <person name="Walenz B."/>
            <person name="Goodstein D.M."/>
            <person name="Hellsten U."/>
            <person name="Kawashima T."/>
            <person name="Prochnik S.E."/>
            <person name="Putnam N.H."/>
            <person name="Shu S."/>
            <person name="Blumberg B."/>
            <person name="Dana C.E."/>
            <person name="Gee L."/>
            <person name="Kibler D.F."/>
            <person name="Law L."/>
            <person name="Lindgens D."/>
            <person name="Martinez D.E."/>
            <person name="Peng J."/>
            <person name="Wigge P.A."/>
            <person name="Bertulat B."/>
            <person name="Guder C."/>
            <person name="Nakamura Y."/>
            <person name="Ozbek S."/>
            <person name="Watanabe H."/>
            <person name="Khalturin K."/>
            <person name="Hemmrich G."/>
            <person name="Franke A."/>
            <person name="Augustin R."/>
            <person name="Fraune S."/>
            <person name="Hayakawa E."/>
            <person name="Hayakawa S."/>
            <person name="Hirose M."/>
            <person name="Hwang J."/>
            <person name="Ikeo K."/>
            <person name="Nishimiya-Fujisawa C."/>
            <person name="Ogura A."/>
            <person name="Takahashi T."/>
            <person name="Steinmetz P.R."/>
            <person name="Zhang X."/>
            <person name="Aufschnaiter R."/>
            <person name="Eder M.K."/>
            <person name="Gorny A.K."/>
            <person name="Salvenmoser W."/>
            <person name="Heimberg A.M."/>
            <person name="Wheeler B.M."/>
            <person name="Peterson K.J."/>
            <person name="Boettger A."/>
            <person name="Tischler P."/>
            <person name="Wolf A."/>
            <person name="Gojobori T."/>
            <person name="Remington K.A."/>
            <person name="Strausberg R.L."/>
            <person name="Venter J."/>
            <person name="Technau U."/>
            <person name="Hobmayer B."/>
            <person name="Bosch T.C."/>
            <person name="Holstein T.W."/>
            <person name="Fujisawa T."/>
            <person name="Bode H.R."/>
            <person name="David C.N."/>
            <person name="Rokhsar D.S."/>
            <person name="Steele R.E."/>
        </authorList>
    </citation>
    <scope>NUCLEOTIDE SEQUENCE</scope>
</reference>